<dbReference type="Gene3D" id="1.20.1250.20">
    <property type="entry name" value="MFS general substrate transporter like domains"/>
    <property type="match status" value="2"/>
</dbReference>
<evidence type="ECO:0000256" key="3">
    <source>
        <dbReference type="ARBA" id="ARBA00022475"/>
    </source>
</evidence>
<evidence type="ECO:0000256" key="4">
    <source>
        <dbReference type="ARBA" id="ARBA00022692"/>
    </source>
</evidence>
<dbReference type="InterPro" id="IPR036259">
    <property type="entry name" value="MFS_trans_sf"/>
</dbReference>
<feature type="transmembrane region" description="Helical" evidence="7">
    <location>
        <begin position="418"/>
        <end position="437"/>
    </location>
</feature>
<dbReference type="GO" id="GO:0022857">
    <property type="term" value="F:transmembrane transporter activity"/>
    <property type="evidence" value="ECO:0007669"/>
    <property type="project" value="InterPro"/>
</dbReference>
<feature type="transmembrane region" description="Helical" evidence="7">
    <location>
        <begin position="131"/>
        <end position="151"/>
    </location>
</feature>
<evidence type="ECO:0000313" key="9">
    <source>
        <dbReference type="EMBL" id="EXU79367.1"/>
    </source>
</evidence>
<dbReference type="EMBL" id="JBOK01000017">
    <property type="protein sequence ID" value="EXU79367.1"/>
    <property type="molecule type" value="Genomic_DNA"/>
</dbReference>
<feature type="domain" description="Major facilitator superfamily (MFS) profile" evidence="8">
    <location>
        <begin position="34"/>
        <end position="445"/>
    </location>
</feature>
<evidence type="ECO:0000256" key="7">
    <source>
        <dbReference type="SAM" id="Phobius"/>
    </source>
</evidence>
<keyword evidence="10" id="KW-1185">Reference proteome</keyword>
<reference evidence="9 10" key="1">
    <citation type="submission" date="2014-01" db="EMBL/GenBank/DDBJ databases">
        <title>Interspecies Systems Biology Uncovers Metabolites Affecting C. elegans Gene Expression and Life History Traits.</title>
        <authorList>
            <person name="Watson E."/>
            <person name="Macneil L.T."/>
            <person name="Ritter A.D."/>
            <person name="Yilmaz L.S."/>
            <person name="Rosebrock A.P."/>
            <person name="Caudy A.A."/>
            <person name="Walhout A.J."/>
        </authorList>
    </citation>
    <scope>NUCLEOTIDE SEQUENCE [LARGE SCALE GENOMIC DNA]</scope>
    <source>
        <strain evidence="9 10">DA1877</strain>
    </source>
</reference>
<name>A0A014Q885_9BURK</name>
<keyword evidence="6 7" id="KW-0472">Membrane</keyword>
<feature type="transmembrane region" description="Helical" evidence="7">
    <location>
        <begin position="102"/>
        <end position="125"/>
    </location>
</feature>
<feature type="transmembrane region" description="Helical" evidence="7">
    <location>
        <begin position="353"/>
        <end position="370"/>
    </location>
</feature>
<dbReference type="InterPro" id="IPR011701">
    <property type="entry name" value="MFS"/>
</dbReference>
<feature type="transmembrane region" description="Helical" evidence="7">
    <location>
        <begin position="172"/>
        <end position="197"/>
    </location>
</feature>
<dbReference type="SUPFAM" id="SSF103473">
    <property type="entry name" value="MFS general substrate transporter"/>
    <property type="match status" value="1"/>
</dbReference>
<comment type="subcellular location">
    <subcellularLocation>
        <location evidence="1">Cell membrane</location>
        <topology evidence="1">Multi-pass membrane protein</topology>
    </subcellularLocation>
</comment>
<feature type="transmembrane region" description="Helical" evidence="7">
    <location>
        <begin position="329"/>
        <end position="347"/>
    </location>
</feature>
<keyword evidence="2" id="KW-0813">Transport</keyword>
<feature type="transmembrane region" description="Helical" evidence="7">
    <location>
        <begin position="391"/>
        <end position="412"/>
    </location>
</feature>
<dbReference type="PANTHER" id="PTHR43045:SF2">
    <property type="entry name" value="INNER MEMBRANE METABOLITE TRANSPORT PROTEIN YHJE"/>
    <property type="match status" value="1"/>
</dbReference>
<dbReference type="InterPro" id="IPR005829">
    <property type="entry name" value="Sugar_transporter_CS"/>
</dbReference>
<evidence type="ECO:0000256" key="2">
    <source>
        <dbReference type="ARBA" id="ARBA00022448"/>
    </source>
</evidence>
<evidence type="ECO:0000313" key="10">
    <source>
        <dbReference type="Proteomes" id="UP000020766"/>
    </source>
</evidence>
<evidence type="ECO:0000256" key="5">
    <source>
        <dbReference type="ARBA" id="ARBA00022989"/>
    </source>
</evidence>
<dbReference type="PROSITE" id="PS50850">
    <property type="entry name" value="MFS"/>
    <property type="match status" value="1"/>
</dbReference>
<dbReference type="Proteomes" id="UP000020766">
    <property type="component" value="Unassembled WGS sequence"/>
</dbReference>
<protein>
    <submittedName>
        <fullName evidence="9">Arabinose ABC transporter permease</fullName>
    </submittedName>
</protein>
<gene>
    <name evidence="9" type="ORF">AX13_05400</name>
</gene>
<comment type="caution">
    <text evidence="9">The sequence shown here is derived from an EMBL/GenBank/DDBJ whole genome shotgun (WGS) entry which is preliminary data.</text>
</comment>
<evidence type="ECO:0000256" key="6">
    <source>
        <dbReference type="ARBA" id="ARBA00023136"/>
    </source>
</evidence>
<dbReference type="Pfam" id="PF07690">
    <property type="entry name" value="MFS_1"/>
    <property type="match status" value="1"/>
</dbReference>
<proteinExistence type="predicted"/>
<dbReference type="STRING" id="225991.MA05_16890"/>
<dbReference type="PROSITE" id="PS00216">
    <property type="entry name" value="SUGAR_TRANSPORT_1"/>
    <property type="match status" value="1"/>
</dbReference>
<evidence type="ECO:0000259" key="8">
    <source>
        <dbReference type="PROSITE" id="PS50850"/>
    </source>
</evidence>
<feature type="transmembrane region" description="Helical" evidence="7">
    <location>
        <begin position="262"/>
        <end position="286"/>
    </location>
</feature>
<dbReference type="InterPro" id="IPR020846">
    <property type="entry name" value="MFS_dom"/>
</dbReference>
<organism evidence="9 10">
    <name type="scientific">Comamonas aquatica DA1877</name>
    <dbReference type="NCBI Taxonomy" id="1457173"/>
    <lineage>
        <taxon>Bacteria</taxon>
        <taxon>Pseudomonadati</taxon>
        <taxon>Pseudomonadota</taxon>
        <taxon>Betaproteobacteria</taxon>
        <taxon>Burkholderiales</taxon>
        <taxon>Comamonadaceae</taxon>
        <taxon>Comamonas</taxon>
    </lineage>
</organism>
<sequence>MTSFAHPGSPSGTAPVDPGLAHAHSHQDVTPGEIAAGVIIGRASEYFDFFVFGIACVLVFPYVYFPFLTTLNGMLAAFAVFALAFFARPVGTAVGMAVQRRWGMAVKLTIALFLLGSATVGIALLPGYESIGVAAIWWLVGLRVAQGLAVGGSWEGLPSLLAMNAPKAKRGWYAMIGQLGAPIGFVAAASVFAYIYGQLSHEELLAWGWRYPFCVAFAINVVALFARLRLVADESYTTMFQTLELKPTPTLELARSGEGRNVFLGALAALASFALFHLVTVFPLSWMTLYGEASPPQILWTQVAGALVACAAIVLSGWMADRFGRRNTLGAMAVLIGLFSFATPMLLNGGTAGQNLFILIGFALLGLSYGQSSGTVTANFSRKFRFVGAAYSADLAWLLGAALAPLVALYLSSHFGPVAVGGYLLSGAVCTLAALGINRALETSRK</sequence>
<dbReference type="PATRIC" id="fig|1457173.3.peg.2759"/>
<evidence type="ECO:0000256" key="1">
    <source>
        <dbReference type="ARBA" id="ARBA00004651"/>
    </source>
</evidence>
<feature type="transmembrane region" description="Helical" evidence="7">
    <location>
        <begin position="298"/>
        <end position="317"/>
    </location>
</feature>
<dbReference type="GO" id="GO:0005886">
    <property type="term" value="C:plasma membrane"/>
    <property type="evidence" value="ECO:0007669"/>
    <property type="project" value="UniProtKB-SubCell"/>
</dbReference>
<dbReference type="AlphaFoldDB" id="A0A014Q885"/>
<feature type="transmembrane region" description="Helical" evidence="7">
    <location>
        <begin position="71"/>
        <end position="90"/>
    </location>
</feature>
<dbReference type="PANTHER" id="PTHR43045">
    <property type="entry name" value="SHIKIMATE TRANSPORTER"/>
    <property type="match status" value="1"/>
</dbReference>
<dbReference type="RefSeq" id="WP_043385405.1">
    <property type="nucleotide sequence ID" value="NZ_JBOK01000017.1"/>
</dbReference>
<keyword evidence="3" id="KW-1003">Cell membrane</keyword>
<accession>A0A014Q885</accession>
<keyword evidence="5 7" id="KW-1133">Transmembrane helix</keyword>
<feature type="transmembrane region" description="Helical" evidence="7">
    <location>
        <begin position="46"/>
        <end position="65"/>
    </location>
</feature>
<keyword evidence="4 7" id="KW-0812">Transmembrane</keyword>
<feature type="transmembrane region" description="Helical" evidence="7">
    <location>
        <begin position="209"/>
        <end position="230"/>
    </location>
</feature>